<dbReference type="PANTHER" id="PTHR30237">
    <property type="entry name" value="MURAMOYLTETRAPEPTIDE CARBOXYPEPTIDASE"/>
    <property type="match status" value="1"/>
</dbReference>
<dbReference type="Gene3D" id="3.40.50.10740">
    <property type="entry name" value="Class I glutamine amidotransferase-like"/>
    <property type="match status" value="1"/>
</dbReference>
<protein>
    <submittedName>
        <fullName evidence="6">LD-carboxypeptidase</fullName>
    </submittedName>
</protein>
<evidence type="ECO:0000313" key="6">
    <source>
        <dbReference type="EMBL" id="TBW23787.1"/>
    </source>
</evidence>
<evidence type="ECO:0000256" key="3">
    <source>
        <dbReference type="SAM" id="MobiDB-lite"/>
    </source>
</evidence>
<keyword evidence="2" id="KW-0378">Hydrolase</keyword>
<dbReference type="Pfam" id="PF02016">
    <property type="entry name" value="Peptidase_S66"/>
    <property type="match status" value="1"/>
</dbReference>
<dbReference type="InterPro" id="IPR027478">
    <property type="entry name" value="LdcA_N"/>
</dbReference>
<dbReference type="InterPro" id="IPR003507">
    <property type="entry name" value="S66_fam"/>
</dbReference>
<dbReference type="InterPro" id="IPR040921">
    <property type="entry name" value="Peptidase_S66C"/>
</dbReference>
<sequence length="411" mass="44233">MAPDFSHDHRNSHGHPDARTSTSSTPAIPFNNTASPATPAPITPERTTPVATTPPVGAHTPIAPLPAKPGDAVALLSPAWAAPGYFPHIHEQAIRRLEERLGIKIVEYPTTRKLNASPEERAADLQSAMSDPAIRAIFTSVGGDDEIRVIPHLDPAAIQADPKPVFGYSDNTNLLNWLWCNGVGSYHGGATMVHWGAAGDPAPEHLSTLRAALFGAGSIKLPLPATSQDFGFDWSDPRARSEESSYDPALELEFYGASDDPVRGITWGGCLEVLDQLAWAGRLPDATALEGAVLIFETSEVIPPPDYVGRWIRALGERGYLEAAGALAFARPVVANRDAPATPEVLHARREAYTDYLLANIAHYRNDLLVCLNLPFGHTKPQLILPYGGEVTIDPARECVIAHYPTTECVP</sequence>
<dbReference type="Proteomes" id="UP000293036">
    <property type="component" value="Unassembled WGS sequence"/>
</dbReference>
<dbReference type="PANTHER" id="PTHR30237:SF4">
    <property type="entry name" value="LD-CARBOXYPEPTIDASE C-TERMINAL DOMAIN-CONTAINING PROTEIN"/>
    <property type="match status" value="1"/>
</dbReference>
<dbReference type="Gene3D" id="3.50.30.60">
    <property type="entry name" value="LD-carboxypeptidase A C-terminal domain-like"/>
    <property type="match status" value="1"/>
</dbReference>
<feature type="compositionally biased region" description="Low complexity" evidence="3">
    <location>
        <begin position="43"/>
        <end position="61"/>
    </location>
</feature>
<proteinExistence type="inferred from homology"/>
<dbReference type="OrthoDB" id="9807329at2"/>
<feature type="domain" description="LD-carboxypeptidase N-terminal" evidence="4">
    <location>
        <begin position="73"/>
        <end position="188"/>
    </location>
</feature>
<accession>A0A4Q9V464</accession>
<evidence type="ECO:0000313" key="7">
    <source>
        <dbReference type="Proteomes" id="UP000293036"/>
    </source>
</evidence>
<evidence type="ECO:0000259" key="4">
    <source>
        <dbReference type="Pfam" id="PF02016"/>
    </source>
</evidence>
<keyword evidence="6" id="KW-0645">Protease</keyword>
<dbReference type="SUPFAM" id="SSF52317">
    <property type="entry name" value="Class I glutamine amidotransferase-like"/>
    <property type="match status" value="1"/>
</dbReference>
<evidence type="ECO:0000256" key="2">
    <source>
        <dbReference type="ARBA" id="ARBA00022801"/>
    </source>
</evidence>
<feature type="compositionally biased region" description="Basic and acidic residues" evidence="3">
    <location>
        <begin position="1"/>
        <end position="18"/>
    </location>
</feature>
<dbReference type="RefSeq" id="WP_131279316.1">
    <property type="nucleotide sequence ID" value="NZ_JBHSLR010000009.1"/>
</dbReference>
<feature type="domain" description="LD-carboxypeptidase C-terminal" evidence="5">
    <location>
        <begin position="263"/>
        <end position="393"/>
    </location>
</feature>
<evidence type="ECO:0000259" key="5">
    <source>
        <dbReference type="Pfam" id="PF17676"/>
    </source>
</evidence>
<organism evidence="6 7">
    <name type="scientific">Arcanobacterium bovis</name>
    <dbReference type="NCBI Taxonomy" id="2529275"/>
    <lineage>
        <taxon>Bacteria</taxon>
        <taxon>Bacillati</taxon>
        <taxon>Actinomycetota</taxon>
        <taxon>Actinomycetes</taxon>
        <taxon>Actinomycetales</taxon>
        <taxon>Actinomycetaceae</taxon>
        <taxon>Arcanobacterium</taxon>
    </lineage>
</organism>
<dbReference type="InterPro" id="IPR040449">
    <property type="entry name" value="Peptidase_S66_N"/>
</dbReference>
<reference evidence="6 7" key="1">
    <citation type="submission" date="2019-02" db="EMBL/GenBank/DDBJ databases">
        <title>Arcanobacterium bovis sp. nov., isolated from the milk of a cow with mastitis.</title>
        <authorList>
            <person name="Sammra O."/>
            <person name="Foster G."/>
            <person name="Hassan A."/>
            <person name="Alssahen M."/>
            <person name="Laemmler C."/>
            <person name="Borowiak M."/>
            <person name="Malorny B."/>
            <person name="Abdulmawjood A."/>
        </authorList>
    </citation>
    <scope>NUCLEOTIDE SEQUENCE [LARGE SCALE GENOMIC DNA]</scope>
    <source>
        <strain evidence="6 7">C605018/01/1</strain>
    </source>
</reference>
<dbReference type="InterPro" id="IPR027461">
    <property type="entry name" value="Carboxypeptidase_A_C_sf"/>
</dbReference>
<keyword evidence="7" id="KW-1185">Reference proteome</keyword>
<dbReference type="GO" id="GO:0004180">
    <property type="term" value="F:carboxypeptidase activity"/>
    <property type="evidence" value="ECO:0007669"/>
    <property type="project" value="UniProtKB-KW"/>
</dbReference>
<feature type="region of interest" description="Disordered" evidence="3">
    <location>
        <begin position="1"/>
        <end position="64"/>
    </location>
</feature>
<dbReference type="Pfam" id="PF17676">
    <property type="entry name" value="Peptidase_S66C"/>
    <property type="match status" value="1"/>
</dbReference>
<dbReference type="InterPro" id="IPR029062">
    <property type="entry name" value="Class_I_gatase-like"/>
</dbReference>
<feature type="compositionally biased region" description="Polar residues" evidence="3">
    <location>
        <begin position="19"/>
        <end position="32"/>
    </location>
</feature>
<dbReference type="CDD" id="cd07062">
    <property type="entry name" value="Peptidase_S66_mccF_like"/>
    <property type="match status" value="1"/>
</dbReference>
<dbReference type="AlphaFoldDB" id="A0A4Q9V464"/>
<comment type="similarity">
    <text evidence="1">Belongs to the peptidase S66 family.</text>
</comment>
<dbReference type="EMBL" id="SJDT01000001">
    <property type="protein sequence ID" value="TBW23787.1"/>
    <property type="molecule type" value="Genomic_DNA"/>
</dbReference>
<keyword evidence="6" id="KW-0121">Carboxypeptidase</keyword>
<comment type="caution">
    <text evidence="6">The sequence shown here is derived from an EMBL/GenBank/DDBJ whole genome shotgun (WGS) entry which is preliminary data.</text>
</comment>
<name>A0A4Q9V464_9ACTO</name>
<evidence type="ECO:0000256" key="1">
    <source>
        <dbReference type="ARBA" id="ARBA00010233"/>
    </source>
</evidence>
<dbReference type="SUPFAM" id="SSF141986">
    <property type="entry name" value="LD-carboxypeptidase A C-terminal domain-like"/>
    <property type="match status" value="1"/>
</dbReference>
<gene>
    <name evidence="6" type="ORF">EZJ44_01225</name>
</gene>